<protein>
    <submittedName>
        <fullName evidence="1">Uncharacterized protein</fullName>
    </submittedName>
</protein>
<dbReference type="AlphaFoldDB" id="A0A9Y2MYJ9"/>
<dbReference type="KEGG" id="acab:QRX50_03960"/>
<dbReference type="EMBL" id="CP127294">
    <property type="protein sequence ID" value="WIX79962.1"/>
    <property type="molecule type" value="Genomic_DNA"/>
</dbReference>
<dbReference type="SUPFAM" id="SSF140453">
    <property type="entry name" value="EsxAB dimer-like"/>
    <property type="match status" value="1"/>
</dbReference>
<dbReference type="RefSeq" id="WP_285970634.1">
    <property type="nucleotide sequence ID" value="NZ_CP127294.1"/>
</dbReference>
<keyword evidence="2" id="KW-1185">Reference proteome</keyword>
<proteinExistence type="predicted"/>
<dbReference type="InterPro" id="IPR036689">
    <property type="entry name" value="ESAT-6-like_sf"/>
</dbReference>
<reference evidence="1 2" key="1">
    <citation type="submission" date="2023-06" db="EMBL/GenBank/DDBJ databases">
        <authorList>
            <person name="Oyuntsetseg B."/>
            <person name="Kim S.B."/>
        </authorList>
    </citation>
    <scope>NUCLEOTIDE SEQUENCE [LARGE SCALE GENOMIC DNA]</scope>
    <source>
        <strain evidence="1 2">2-15</strain>
    </source>
</reference>
<accession>A0A9Y2MYJ9</accession>
<gene>
    <name evidence="1" type="ORF">QRX50_03960</name>
</gene>
<sequence length="101" mass="10188">MAMPEGSHRADAEAMRAAKGVLEAAAGRVSGVASQVAEADFGRGHGGAFAAYRNGFAALSDAVQAYAGELASFGSSLDVAAGRYASVEGEHVDTARNTANR</sequence>
<organism evidence="1 2">
    <name type="scientific">Amycolatopsis carbonis</name>
    <dbReference type="NCBI Taxonomy" id="715471"/>
    <lineage>
        <taxon>Bacteria</taxon>
        <taxon>Bacillati</taxon>
        <taxon>Actinomycetota</taxon>
        <taxon>Actinomycetes</taxon>
        <taxon>Pseudonocardiales</taxon>
        <taxon>Pseudonocardiaceae</taxon>
        <taxon>Amycolatopsis</taxon>
    </lineage>
</organism>
<evidence type="ECO:0000313" key="1">
    <source>
        <dbReference type="EMBL" id="WIX79962.1"/>
    </source>
</evidence>
<dbReference type="Proteomes" id="UP001236014">
    <property type="component" value="Chromosome"/>
</dbReference>
<name>A0A9Y2MYJ9_9PSEU</name>
<evidence type="ECO:0000313" key="2">
    <source>
        <dbReference type="Proteomes" id="UP001236014"/>
    </source>
</evidence>
<dbReference type="Gene3D" id="1.10.287.1060">
    <property type="entry name" value="ESAT-6-like"/>
    <property type="match status" value="1"/>
</dbReference>